<keyword evidence="2" id="KW-1133">Transmembrane helix</keyword>
<protein>
    <recommendedName>
        <fullName evidence="5">DUF2746 domain-containing protein</fullName>
    </recommendedName>
</protein>
<evidence type="ECO:0000313" key="4">
    <source>
        <dbReference type="Proteomes" id="UP001327093"/>
    </source>
</evidence>
<evidence type="ECO:0000256" key="1">
    <source>
        <dbReference type="SAM" id="Coils"/>
    </source>
</evidence>
<name>A0ABU6A7K0_9PSEU</name>
<evidence type="ECO:0008006" key="5">
    <source>
        <dbReference type="Google" id="ProtNLM"/>
    </source>
</evidence>
<gene>
    <name evidence="3" type="ORF">R4I43_08090</name>
</gene>
<dbReference type="EMBL" id="JAWLNX010000004">
    <property type="protein sequence ID" value="MEB3367364.1"/>
    <property type="molecule type" value="Genomic_DNA"/>
</dbReference>
<dbReference type="RefSeq" id="WP_324264915.1">
    <property type="nucleotide sequence ID" value="NZ_JAWLNX010000004.1"/>
</dbReference>
<dbReference type="Proteomes" id="UP001327093">
    <property type="component" value="Unassembled WGS sequence"/>
</dbReference>
<keyword evidence="4" id="KW-1185">Reference proteome</keyword>
<feature type="coiled-coil region" evidence="1">
    <location>
        <begin position="31"/>
        <end position="58"/>
    </location>
</feature>
<keyword evidence="2" id="KW-0812">Transmembrane</keyword>
<accession>A0ABU6A7K0</accession>
<organism evidence="3 4">
    <name type="scientific">Saccharopolyspora mangrovi</name>
    <dbReference type="NCBI Taxonomy" id="3082379"/>
    <lineage>
        <taxon>Bacteria</taxon>
        <taxon>Bacillati</taxon>
        <taxon>Actinomycetota</taxon>
        <taxon>Actinomycetes</taxon>
        <taxon>Pseudonocardiales</taxon>
        <taxon>Pseudonocardiaceae</taxon>
        <taxon>Saccharopolyspora</taxon>
    </lineage>
</organism>
<keyword evidence="2" id="KW-0472">Membrane</keyword>
<reference evidence="3 4" key="1">
    <citation type="submission" date="2023-10" db="EMBL/GenBank/DDBJ databases">
        <title>Saccharopolyspora sp. nov., isolated from mangrove soil.</title>
        <authorList>
            <person name="Lu Y."/>
            <person name="Liu W."/>
        </authorList>
    </citation>
    <scope>NUCLEOTIDE SEQUENCE [LARGE SCALE GENOMIC DNA]</scope>
    <source>
        <strain evidence="3 4">S2-29</strain>
    </source>
</reference>
<comment type="caution">
    <text evidence="3">The sequence shown here is derived from an EMBL/GenBank/DDBJ whole genome shotgun (WGS) entry which is preliminary data.</text>
</comment>
<feature type="transmembrane region" description="Helical" evidence="2">
    <location>
        <begin position="6"/>
        <end position="23"/>
    </location>
</feature>
<sequence>MFTDQWDGPLLVLIVVLWIWVLNENIHHHVATEIQLRIDRLQDEMAETNTELADQIQKRFDEIDILRSVVKRIGSQASANERRLIEIQEERDDVTE</sequence>
<proteinExistence type="predicted"/>
<keyword evidence="1" id="KW-0175">Coiled coil</keyword>
<evidence type="ECO:0000256" key="2">
    <source>
        <dbReference type="SAM" id="Phobius"/>
    </source>
</evidence>
<evidence type="ECO:0000313" key="3">
    <source>
        <dbReference type="EMBL" id="MEB3367364.1"/>
    </source>
</evidence>